<proteinExistence type="inferred from homology"/>
<dbReference type="InterPro" id="IPR005475">
    <property type="entry name" value="Transketolase-like_Pyr-bd"/>
</dbReference>
<evidence type="ECO:0000313" key="12">
    <source>
        <dbReference type="Proteomes" id="UP000077339"/>
    </source>
</evidence>
<keyword evidence="9" id="KW-0786">Thiamine pyrophosphate</keyword>
<dbReference type="SMART" id="SM00861">
    <property type="entry name" value="Transket_pyr"/>
    <property type="match status" value="1"/>
</dbReference>
<dbReference type="InterPro" id="IPR029061">
    <property type="entry name" value="THDP-binding"/>
</dbReference>
<dbReference type="InterPro" id="IPR033248">
    <property type="entry name" value="Transketolase_C"/>
</dbReference>
<dbReference type="OrthoDB" id="8732661at2"/>
<dbReference type="GO" id="GO:0005737">
    <property type="term" value="C:cytoplasm"/>
    <property type="evidence" value="ECO:0007669"/>
    <property type="project" value="UniProtKB-ARBA"/>
</dbReference>
<comment type="caution">
    <text evidence="11">The sequence shown here is derived from an EMBL/GenBank/DDBJ whole genome shotgun (WGS) entry which is preliminary data.</text>
</comment>
<dbReference type="FunFam" id="3.40.50.970:FF:000129">
    <property type="entry name" value="Transketolase"/>
    <property type="match status" value="1"/>
</dbReference>
<dbReference type="InterPro" id="IPR051157">
    <property type="entry name" value="PDH/Transketolase"/>
</dbReference>
<dbReference type="STRING" id="1453497.AT15_08240"/>
<keyword evidence="8" id="KW-0460">Magnesium</keyword>
<dbReference type="Proteomes" id="UP000077339">
    <property type="component" value="Unassembled WGS sequence"/>
</dbReference>
<name>A0A176K1T5_9BACT</name>
<dbReference type="EMBL" id="JFHK01000005">
    <property type="protein sequence ID" value="OAA30959.1"/>
    <property type="molecule type" value="Genomic_DNA"/>
</dbReference>
<reference evidence="11 12" key="1">
    <citation type="submission" date="2014-02" db="EMBL/GenBank/DDBJ databases">
        <title>Kosmotoga genome sequencing.</title>
        <authorList>
            <person name="Pollo S.M."/>
            <person name="Charchuk R."/>
            <person name="Nesbo C.L."/>
        </authorList>
    </citation>
    <scope>NUCLEOTIDE SEQUENCE [LARGE SCALE GENOMIC DNA]</scope>
    <source>
        <strain evidence="11 12">S304</strain>
    </source>
</reference>
<dbReference type="AlphaFoldDB" id="A0A176K1T5"/>
<evidence type="ECO:0000256" key="3">
    <source>
        <dbReference type="ARBA" id="ARBA00001964"/>
    </source>
</evidence>
<dbReference type="GO" id="GO:0019682">
    <property type="term" value="P:glyceraldehyde-3-phosphate metabolic process"/>
    <property type="evidence" value="ECO:0007669"/>
    <property type="project" value="UniProtKB-ARBA"/>
</dbReference>
<sequence>MNRPKLSSEELRELETLGMLCRGDILKMTTVAQSGHPGGSMSSIDIYLTVYKFANIDPQNPFSPERDRVVISHGHTSPGVYSALGRLGFFDIEEVIAGFRHPGSIFEGHITRGIPGVEWTTGNLGQGLSAGVGMALAAKLSKRDYHVFTLMSDAEQAKGQVAEARRTAAKYKLDNLTVVIDYNDAQISGRASDTMPVNIKGDYEADGWKVMEVNGHDYAELSAALYQAVQEDVPVAIIAHTIMGKGVSFMEDDVSFHGKPLDLESCRRALAELGVNDDLEFFIERRKKMPITREKLIPFFEEKAINIGEPKFYLPHEKTDNRSAFGKALADLAKLNKGISPIAVIDCDLKPSTKTAEFEKIWPENFIQIGVQEHNAATLAGSMSVSGVLTFFTDFGVFGIDETYNQQRLNDINKTNLKVVVTHVGLDVGEDGKTHHCLDYIGALKNFYGFKLIVPADPNQTDRAVRYAANEKGNFVIALGRSKINPISGPDGKPFFGEGYEFEYGKVDIIRTGKDATIVATGQMVSEAVKAADMLKSEGIEITVLGVSCPLHASFEHVKDFLMGKVLTVEDHNVKSGLAAILAEYFTSEGFLPEKFVKVGVSDYSVSGSKDFLYRLAGLDAESIAKRVREF</sequence>
<dbReference type="SUPFAM" id="SSF52922">
    <property type="entry name" value="TK C-terminal domain-like"/>
    <property type="match status" value="1"/>
</dbReference>
<evidence type="ECO:0000259" key="10">
    <source>
        <dbReference type="SMART" id="SM00861"/>
    </source>
</evidence>
<dbReference type="GO" id="GO:0016744">
    <property type="term" value="F:transketolase or transaldolase activity"/>
    <property type="evidence" value="ECO:0007669"/>
    <property type="project" value="UniProtKB-ARBA"/>
</dbReference>
<comment type="similarity">
    <text evidence="4">Belongs to the transketolase family.</text>
</comment>
<dbReference type="SUPFAM" id="SSF52518">
    <property type="entry name" value="Thiamin diphosphate-binding fold (THDP-binding)"/>
    <property type="match status" value="2"/>
</dbReference>
<gene>
    <name evidence="11" type="ORF">AT15_08240</name>
</gene>
<dbReference type="CDD" id="cd07033">
    <property type="entry name" value="TPP_PYR_DXS_TK_like"/>
    <property type="match status" value="1"/>
</dbReference>
<evidence type="ECO:0000256" key="5">
    <source>
        <dbReference type="ARBA" id="ARBA00011738"/>
    </source>
</evidence>
<keyword evidence="12" id="KW-1185">Reference proteome</keyword>
<dbReference type="PANTHER" id="PTHR43825">
    <property type="entry name" value="PYRUVATE DEHYDROGENASE E1 COMPONENT"/>
    <property type="match status" value="1"/>
</dbReference>
<evidence type="ECO:0000256" key="9">
    <source>
        <dbReference type="ARBA" id="ARBA00023052"/>
    </source>
</evidence>
<keyword evidence="6" id="KW-0808">Transferase</keyword>
<comment type="cofactor">
    <cofactor evidence="3">
        <name>thiamine diphosphate</name>
        <dbReference type="ChEBI" id="CHEBI:58937"/>
    </cofactor>
</comment>
<dbReference type="Pfam" id="PF00456">
    <property type="entry name" value="Transketolase_N"/>
    <property type="match status" value="1"/>
</dbReference>
<comment type="cofactor">
    <cofactor evidence="1">
        <name>Mn(2+)</name>
        <dbReference type="ChEBI" id="CHEBI:29035"/>
    </cofactor>
</comment>
<feature type="domain" description="Transketolase-like pyrimidine-binding" evidence="10">
    <location>
        <begin position="319"/>
        <end position="487"/>
    </location>
</feature>
<organism evidence="11 12">
    <name type="scientific">Kosmotoga arenicorallina S304</name>
    <dbReference type="NCBI Taxonomy" id="1453497"/>
    <lineage>
        <taxon>Bacteria</taxon>
        <taxon>Thermotogati</taxon>
        <taxon>Thermotogota</taxon>
        <taxon>Thermotogae</taxon>
        <taxon>Kosmotogales</taxon>
        <taxon>Kosmotogaceae</taxon>
        <taxon>Kosmotoga</taxon>
    </lineage>
</organism>
<dbReference type="PROSITE" id="PS00801">
    <property type="entry name" value="TRANSKETOLASE_1"/>
    <property type="match status" value="1"/>
</dbReference>
<comment type="subunit">
    <text evidence="5">Homodimer.</text>
</comment>
<comment type="cofactor">
    <cofactor evidence="2">
        <name>Mg(2+)</name>
        <dbReference type="ChEBI" id="CHEBI:18420"/>
    </cofactor>
</comment>
<dbReference type="InterPro" id="IPR009014">
    <property type="entry name" value="Transketo_C/PFOR_II"/>
</dbReference>
<accession>A0A176K1T5</accession>
<evidence type="ECO:0000256" key="2">
    <source>
        <dbReference type="ARBA" id="ARBA00001946"/>
    </source>
</evidence>
<dbReference type="InterPro" id="IPR005474">
    <property type="entry name" value="Transketolase_N"/>
</dbReference>
<dbReference type="GO" id="GO:0046872">
    <property type="term" value="F:metal ion binding"/>
    <property type="evidence" value="ECO:0007669"/>
    <property type="project" value="UniProtKB-KW"/>
</dbReference>
<evidence type="ECO:0000256" key="4">
    <source>
        <dbReference type="ARBA" id="ARBA00007131"/>
    </source>
</evidence>
<dbReference type="PANTHER" id="PTHR43825:SF1">
    <property type="entry name" value="TRANSKETOLASE-LIKE PYRIMIDINE-BINDING DOMAIN-CONTAINING PROTEIN"/>
    <property type="match status" value="1"/>
</dbReference>
<dbReference type="Pfam" id="PF02779">
    <property type="entry name" value="Transket_pyr"/>
    <property type="match status" value="1"/>
</dbReference>
<evidence type="ECO:0000313" key="11">
    <source>
        <dbReference type="EMBL" id="OAA30959.1"/>
    </source>
</evidence>
<dbReference type="Gene3D" id="3.40.50.920">
    <property type="match status" value="1"/>
</dbReference>
<dbReference type="Pfam" id="PF02780">
    <property type="entry name" value="Transketolase_C"/>
    <property type="match status" value="1"/>
</dbReference>
<evidence type="ECO:0000256" key="6">
    <source>
        <dbReference type="ARBA" id="ARBA00022679"/>
    </source>
</evidence>
<dbReference type="Gene3D" id="3.40.50.970">
    <property type="match status" value="2"/>
</dbReference>
<protein>
    <submittedName>
        <fullName evidence="11">Transketolase</fullName>
    </submittedName>
</protein>
<evidence type="ECO:0000256" key="1">
    <source>
        <dbReference type="ARBA" id="ARBA00001936"/>
    </source>
</evidence>
<dbReference type="CDD" id="cd02012">
    <property type="entry name" value="TPP_TK"/>
    <property type="match status" value="1"/>
</dbReference>
<dbReference type="RefSeq" id="WP_084251472.1">
    <property type="nucleotide sequence ID" value="NZ_JFHK01000005.1"/>
</dbReference>
<dbReference type="InterPro" id="IPR049557">
    <property type="entry name" value="Transketolase_CS"/>
</dbReference>
<dbReference type="PATRIC" id="fig|1453497.3.peg.1637"/>
<dbReference type="NCBIfam" id="NF004556">
    <property type="entry name" value="PRK05899.2-2"/>
    <property type="match status" value="1"/>
</dbReference>
<keyword evidence="7" id="KW-0479">Metal-binding</keyword>
<evidence type="ECO:0000256" key="7">
    <source>
        <dbReference type="ARBA" id="ARBA00022723"/>
    </source>
</evidence>
<evidence type="ECO:0000256" key="8">
    <source>
        <dbReference type="ARBA" id="ARBA00022842"/>
    </source>
</evidence>